<sequence>MAKHNKSQGQGNNKPKRKRDRFLDLFKFNLQGSRSPTLSSASSAGIGTNVEGMTEGNISDLAYGPGGMLIVVYDHDPKIDFLHLFLCRHFVSCFWYDLFLRS</sequence>
<proteinExistence type="predicted"/>
<reference evidence="1 2" key="1">
    <citation type="submission" date="2014-04" db="EMBL/GenBank/DDBJ databases">
        <title>Evolutionary Origins and Diversification of the Mycorrhizal Mutualists.</title>
        <authorList>
            <consortium name="DOE Joint Genome Institute"/>
            <consortium name="Mycorrhizal Genomics Consortium"/>
            <person name="Kohler A."/>
            <person name="Kuo A."/>
            <person name="Nagy L.G."/>
            <person name="Floudas D."/>
            <person name="Copeland A."/>
            <person name="Barry K.W."/>
            <person name="Cichocki N."/>
            <person name="Veneault-Fourrey C."/>
            <person name="LaButti K."/>
            <person name="Lindquist E.A."/>
            <person name="Lipzen A."/>
            <person name="Lundell T."/>
            <person name="Morin E."/>
            <person name="Murat C."/>
            <person name="Riley R."/>
            <person name="Ohm R."/>
            <person name="Sun H."/>
            <person name="Tunlid A."/>
            <person name="Henrissat B."/>
            <person name="Grigoriev I.V."/>
            <person name="Hibbett D.S."/>
            <person name="Martin F."/>
        </authorList>
    </citation>
    <scope>NUCLEOTIDE SEQUENCE [LARGE SCALE GENOMIC DNA]</scope>
    <source>
        <strain evidence="1 2">FD-317 M1</strain>
    </source>
</reference>
<accession>A0A0D0C6W3</accession>
<dbReference type="Proteomes" id="UP000053593">
    <property type="component" value="Unassembled WGS sequence"/>
</dbReference>
<evidence type="ECO:0000313" key="1">
    <source>
        <dbReference type="EMBL" id="KIK53597.1"/>
    </source>
</evidence>
<name>A0A0D0C6W3_9AGAR</name>
<dbReference type="AlphaFoldDB" id="A0A0D0C6W3"/>
<gene>
    <name evidence="1" type="ORF">GYMLUDRAFT_927495</name>
</gene>
<dbReference type="HOGENOM" id="CLU_2277828_0_0_1"/>
<protein>
    <submittedName>
        <fullName evidence="1">Uncharacterized protein</fullName>
    </submittedName>
</protein>
<organism evidence="1 2">
    <name type="scientific">Collybiopsis luxurians FD-317 M1</name>
    <dbReference type="NCBI Taxonomy" id="944289"/>
    <lineage>
        <taxon>Eukaryota</taxon>
        <taxon>Fungi</taxon>
        <taxon>Dikarya</taxon>
        <taxon>Basidiomycota</taxon>
        <taxon>Agaricomycotina</taxon>
        <taxon>Agaricomycetes</taxon>
        <taxon>Agaricomycetidae</taxon>
        <taxon>Agaricales</taxon>
        <taxon>Marasmiineae</taxon>
        <taxon>Omphalotaceae</taxon>
        <taxon>Collybiopsis</taxon>
        <taxon>Collybiopsis luxurians</taxon>
    </lineage>
</organism>
<evidence type="ECO:0000313" key="2">
    <source>
        <dbReference type="Proteomes" id="UP000053593"/>
    </source>
</evidence>
<keyword evidence="2" id="KW-1185">Reference proteome</keyword>
<dbReference type="EMBL" id="KN834827">
    <property type="protein sequence ID" value="KIK53597.1"/>
    <property type="molecule type" value="Genomic_DNA"/>
</dbReference>